<organism evidence="3 4">
    <name type="scientific">Lysobacter hankyongensis</name>
    <dbReference type="NCBI Taxonomy" id="1176535"/>
    <lineage>
        <taxon>Bacteria</taxon>
        <taxon>Pseudomonadati</taxon>
        <taxon>Pseudomonadota</taxon>
        <taxon>Gammaproteobacteria</taxon>
        <taxon>Lysobacterales</taxon>
        <taxon>Lysobacteraceae</taxon>
        <taxon>Lysobacter</taxon>
    </lineage>
</organism>
<dbReference type="EMBL" id="BAABJE010000017">
    <property type="protein sequence ID" value="GAA4802255.1"/>
    <property type="molecule type" value="Genomic_DNA"/>
</dbReference>
<comment type="caution">
    <text evidence="3">The sequence shown here is derived from an EMBL/GenBank/DDBJ whole genome shotgun (WGS) entry which is preliminary data.</text>
</comment>
<feature type="compositionally biased region" description="Low complexity" evidence="1">
    <location>
        <begin position="346"/>
        <end position="368"/>
    </location>
</feature>
<feature type="signal peptide" evidence="2">
    <location>
        <begin position="1"/>
        <end position="25"/>
    </location>
</feature>
<evidence type="ECO:0008006" key="5">
    <source>
        <dbReference type="Google" id="ProtNLM"/>
    </source>
</evidence>
<gene>
    <name evidence="3" type="ORF">GCM10023307_31180</name>
</gene>
<dbReference type="Proteomes" id="UP001499959">
    <property type="component" value="Unassembled WGS sequence"/>
</dbReference>
<feature type="region of interest" description="Disordered" evidence="1">
    <location>
        <begin position="346"/>
        <end position="375"/>
    </location>
</feature>
<evidence type="ECO:0000313" key="4">
    <source>
        <dbReference type="Proteomes" id="UP001499959"/>
    </source>
</evidence>
<name>A0ABP9C2Z3_9GAMM</name>
<evidence type="ECO:0000313" key="3">
    <source>
        <dbReference type="EMBL" id="GAA4802255.1"/>
    </source>
</evidence>
<reference evidence="4" key="1">
    <citation type="journal article" date="2019" name="Int. J. Syst. Evol. Microbiol.">
        <title>The Global Catalogue of Microorganisms (GCM) 10K type strain sequencing project: providing services to taxonomists for standard genome sequencing and annotation.</title>
        <authorList>
            <consortium name="The Broad Institute Genomics Platform"/>
            <consortium name="The Broad Institute Genome Sequencing Center for Infectious Disease"/>
            <person name="Wu L."/>
            <person name="Ma J."/>
        </authorList>
    </citation>
    <scope>NUCLEOTIDE SEQUENCE [LARGE SCALE GENOMIC DNA]</scope>
    <source>
        <strain evidence="4">JCM 18204</strain>
    </source>
</reference>
<feature type="chain" id="PRO_5046618028" description="DUF3108 domain-containing protein" evidence="2">
    <location>
        <begin position="26"/>
        <end position="375"/>
    </location>
</feature>
<dbReference type="RefSeq" id="WP_345304276.1">
    <property type="nucleotide sequence ID" value="NZ_BAABJE010000017.1"/>
</dbReference>
<sequence length="375" mass="39461">MTIRKAFVRLSFLLAFASVPLQALAGTPKATLVAPSFDGPTQIEFSTDQVSKWTDLPLGTYRVPNSDLIISGHQKGGAAPMLLFGLVGVAVQSGINASQGKNAMASAEQALTFSIDEEAKAKLLAAMADPAYAGKFTADATAGRKFEVTGAVVMSFANEQDVLPYVTLRVKLMGNEGKSKLWTTRYIASTGARRPLVGEGSWTENDGAALRPQVSRLLDLAIGTMLKDIANPYPREEASLTNVHGYFVHVNKPLQVVGYKLAEEEGRMLFLPKLGTTIVFAGVNIIDTDSVWQQPAGKKDKPLKLLKPDDPTLAAIAPRTPAPAAPVVAEAATADAAAMPAAVEAVEAEAPVAEVPETAPPAAETTGETPDKGTP</sequence>
<protein>
    <recommendedName>
        <fullName evidence="5">DUF3108 domain-containing protein</fullName>
    </recommendedName>
</protein>
<keyword evidence="4" id="KW-1185">Reference proteome</keyword>
<proteinExistence type="predicted"/>
<evidence type="ECO:0000256" key="1">
    <source>
        <dbReference type="SAM" id="MobiDB-lite"/>
    </source>
</evidence>
<keyword evidence="2" id="KW-0732">Signal</keyword>
<accession>A0ABP9C2Z3</accession>
<evidence type="ECO:0000256" key="2">
    <source>
        <dbReference type="SAM" id="SignalP"/>
    </source>
</evidence>